<keyword evidence="3" id="KW-0997">Cell inner membrane</keyword>
<dbReference type="EMBL" id="DSTK01000013">
    <property type="protein sequence ID" value="HFK96692.1"/>
    <property type="molecule type" value="Genomic_DNA"/>
</dbReference>
<dbReference type="CDD" id="cd07984">
    <property type="entry name" value="LPLAT_LABLAT-like"/>
    <property type="match status" value="1"/>
</dbReference>
<name>A0A831ZX92_9BACT</name>
<comment type="caution">
    <text evidence="8">The sequence shown here is derived from an EMBL/GenBank/DDBJ whole genome shotgun (WGS) entry which is preliminary data.</text>
</comment>
<dbReference type="PANTHER" id="PTHR30606:SF10">
    <property type="entry name" value="PHOSPHATIDYLINOSITOL MANNOSIDE ACYLTRANSFERASE"/>
    <property type="match status" value="1"/>
</dbReference>
<gene>
    <name evidence="8" type="ORF">ENS06_05130</name>
</gene>
<dbReference type="InterPro" id="IPR004960">
    <property type="entry name" value="LipA_acyltrans"/>
</dbReference>
<evidence type="ECO:0000256" key="6">
    <source>
        <dbReference type="ARBA" id="ARBA00023315"/>
    </source>
</evidence>
<keyword evidence="5" id="KW-0472">Membrane</keyword>
<accession>A0A831ZX92</accession>
<evidence type="ECO:0000256" key="5">
    <source>
        <dbReference type="ARBA" id="ARBA00023136"/>
    </source>
</evidence>
<dbReference type="GO" id="GO:0016746">
    <property type="term" value="F:acyltransferase activity"/>
    <property type="evidence" value="ECO:0007669"/>
    <property type="project" value="UniProtKB-KW"/>
</dbReference>
<evidence type="ECO:0000256" key="4">
    <source>
        <dbReference type="ARBA" id="ARBA00022679"/>
    </source>
</evidence>
<evidence type="ECO:0000256" key="3">
    <source>
        <dbReference type="ARBA" id="ARBA00022519"/>
    </source>
</evidence>
<dbReference type="GO" id="GO:0009247">
    <property type="term" value="P:glycolipid biosynthetic process"/>
    <property type="evidence" value="ECO:0007669"/>
    <property type="project" value="UniProtKB-ARBA"/>
</dbReference>
<evidence type="ECO:0000256" key="1">
    <source>
        <dbReference type="ARBA" id="ARBA00004533"/>
    </source>
</evidence>
<organism evidence="8">
    <name type="scientific">Desulfacinum infernum</name>
    <dbReference type="NCBI Taxonomy" id="35837"/>
    <lineage>
        <taxon>Bacteria</taxon>
        <taxon>Pseudomonadati</taxon>
        <taxon>Thermodesulfobacteriota</taxon>
        <taxon>Syntrophobacteria</taxon>
        <taxon>Syntrophobacterales</taxon>
        <taxon>Syntrophobacteraceae</taxon>
        <taxon>Desulfacinum</taxon>
    </lineage>
</organism>
<feature type="region of interest" description="Disordered" evidence="7">
    <location>
        <begin position="1"/>
        <end position="25"/>
    </location>
</feature>
<comment type="subcellular location">
    <subcellularLocation>
        <location evidence="1">Cell inner membrane</location>
    </subcellularLocation>
</comment>
<keyword evidence="2" id="KW-1003">Cell membrane</keyword>
<evidence type="ECO:0000313" key="8">
    <source>
        <dbReference type="EMBL" id="HFK96692.1"/>
    </source>
</evidence>
<evidence type="ECO:0000256" key="2">
    <source>
        <dbReference type="ARBA" id="ARBA00022475"/>
    </source>
</evidence>
<dbReference type="GO" id="GO:0005886">
    <property type="term" value="C:plasma membrane"/>
    <property type="evidence" value="ECO:0007669"/>
    <property type="project" value="UniProtKB-SubCell"/>
</dbReference>
<evidence type="ECO:0008006" key="9">
    <source>
        <dbReference type="Google" id="ProtNLM"/>
    </source>
</evidence>
<keyword evidence="6" id="KW-0012">Acyltransferase</keyword>
<keyword evidence="4" id="KW-0808">Transferase</keyword>
<reference evidence="8" key="1">
    <citation type="journal article" date="2020" name="mSystems">
        <title>Genome- and Community-Level Interaction Insights into Carbon Utilization and Element Cycling Functions of Hydrothermarchaeota in Hydrothermal Sediment.</title>
        <authorList>
            <person name="Zhou Z."/>
            <person name="Liu Y."/>
            <person name="Xu W."/>
            <person name="Pan J."/>
            <person name="Luo Z.H."/>
            <person name="Li M."/>
        </authorList>
    </citation>
    <scope>NUCLEOTIDE SEQUENCE [LARGE SCALE GENOMIC DNA]</scope>
    <source>
        <strain evidence="8">SpSt-456</strain>
    </source>
</reference>
<dbReference type="AlphaFoldDB" id="A0A831ZX92"/>
<dbReference type="Pfam" id="PF03279">
    <property type="entry name" value="Lip_A_acyltrans"/>
    <property type="match status" value="1"/>
</dbReference>
<dbReference type="PANTHER" id="PTHR30606">
    <property type="entry name" value="LIPID A BIOSYNTHESIS LAUROYL ACYLTRANSFERASE"/>
    <property type="match status" value="1"/>
</dbReference>
<evidence type="ECO:0000256" key="7">
    <source>
        <dbReference type="SAM" id="MobiDB-lite"/>
    </source>
</evidence>
<protein>
    <recommendedName>
        <fullName evidence="9">KDO2-lipid IV(A) lauroyltransferase</fullName>
    </recommendedName>
</protein>
<proteinExistence type="predicted"/>
<sequence>MRAENHGSALSGAGPAPPQALPHKEPMRAFSDNHMKSAESLPADGRSAACHGPMEALSPAGFPAQDRPTPLIRIGALMGAVLGTIWYALDPRHRKTAEENVRLALGLNGSAARGITRANFRHLARVFAEFPGMVGMSAQNISRFVEAHGVDHVHRSLEKGRGVLILTSHFGNWEWMAYGAPFFLPARLNIVARPLRPQGLNRWVTALRERSGNRVIAKDHALIHALKALKRNEIVAFLLDHNAGKKTGVWAPFFGGYVLTHKTLAHIALKTEAPVHPVFNRRLPDGRYRIDVGPEIPPPPPSGSREERAEAMTAAFNAVIEARIRHTPEQWYWIHRRFRRFRLDKPR</sequence>